<feature type="compositionally biased region" description="Polar residues" evidence="10">
    <location>
        <begin position="307"/>
        <end position="327"/>
    </location>
</feature>
<evidence type="ECO:0000256" key="2">
    <source>
        <dbReference type="ARBA" id="ARBA00010194"/>
    </source>
</evidence>
<evidence type="ECO:0000256" key="4">
    <source>
        <dbReference type="ARBA" id="ARBA00022737"/>
    </source>
</evidence>
<dbReference type="GO" id="GO:0000978">
    <property type="term" value="F:RNA polymerase II cis-regulatory region sequence-specific DNA binding"/>
    <property type="evidence" value="ECO:0007669"/>
    <property type="project" value="TreeGrafter"/>
</dbReference>
<dbReference type="Pfam" id="PF01530">
    <property type="entry name" value="zf-C2HC"/>
    <property type="match status" value="2"/>
</dbReference>
<keyword evidence="3" id="KW-0479">Metal-binding</keyword>
<dbReference type="Proteomes" id="UP000001307">
    <property type="component" value="Unassembled WGS sequence"/>
</dbReference>
<name>E4Y1F3_OIKDI</name>
<evidence type="ECO:0000256" key="8">
    <source>
        <dbReference type="ARBA" id="ARBA00023163"/>
    </source>
</evidence>
<dbReference type="AlphaFoldDB" id="E4Y1F3"/>
<feature type="region of interest" description="Disordered" evidence="10">
    <location>
        <begin position="195"/>
        <end position="273"/>
    </location>
</feature>
<dbReference type="PANTHER" id="PTHR10816">
    <property type="entry name" value="MYELIN TRANSCRIPTION FACTOR 1-RELATED"/>
    <property type="match status" value="1"/>
</dbReference>
<evidence type="ECO:0000313" key="12">
    <source>
        <dbReference type="Proteomes" id="UP000001307"/>
    </source>
</evidence>
<organism evidence="11">
    <name type="scientific">Oikopleura dioica</name>
    <name type="common">Tunicate</name>
    <dbReference type="NCBI Taxonomy" id="34765"/>
    <lineage>
        <taxon>Eukaryota</taxon>
        <taxon>Metazoa</taxon>
        <taxon>Chordata</taxon>
        <taxon>Tunicata</taxon>
        <taxon>Appendicularia</taxon>
        <taxon>Copelata</taxon>
        <taxon>Oikopleuridae</taxon>
        <taxon>Oikopleura</taxon>
    </lineage>
</organism>
<dbReference type="Gene3D" id="4.10.320.30">
    <property type="match status" value="2"/>
</dbReference>
<keyword evidence="7" id="KW-0805">Transcription regulation</keyword>
<sequence length="438" mass="47759">MKLTKLKSTRNRPHIPHSIPSMMNNPFFPRLNPALLNSGLQAGLPQVSSAGMPPTHHLMAHLHRMNSQRMMGAHDPRVPTMPLGLPRFGHFSPNDAYMQSLMAYQNNYSKDSKCPTPGCDGTGHITGLYSHHRSISGCPHRDRIPKELLAMHENTVKCPTPGCTGKGHVNGNRHSHRSLSGCPFAAKNRHLLAKFPNGIPTQDKDSLPSCKSPLGHMSPPHSSLKSPLGLPKPAETRLSPPRRPELPFPESALSHFSPQNRLGNRLPPLPGSQMPLFGNQNALFQNHLLSQMMAQKIEMAQKAALAAQTTPPHQNGTFARQSQTPPSVETPKKMANSTSSTSIKTTPKSDSLVSPLDLTTATTRSPEISSQKEDCQNDSVLNASSIEENAQICGDSSRLKIGHSIAKETTAASAESQKVKTDFQKNAINYHKAQFSTF</sequence>
<keyword evidence="12" id="KW-1185">Reference proteome</keyword>
<evidence type="ECO:0000256" key="1">
    <source>
        <dbReference type="ARBA" id="ARBA00004123"/>
    </source>
</evidence>
<dbReference type="OrthoDB" id="10069059at2759"/>
<evidence type="ECO:0000256" key="9">
    <source>
        <dbReference type="ARBA" id="ARBA00023242"/>
    </source>
</evidence>
<dbReference type="InParanoid" id="E4Y1F3"/>
<evidence type="ECO:0000256" key="7">
    <source>
        <dbReference type="ARBA" id="ARBA00023015"/>
    </source>
</evidence>
<dbReference type="EMBL" id="FN653617">
    <property type="protein sequence ID" value="CBY15697.1"/>
    <property type="molecule type" value="Genomic_DNA"/>
</dbReference>
<dbReference type="GO" id="GO:0005634">
    <property type="term" value="C:nucleus"/>
    <property type="evidence" value="ECO:0007669"/>
    <property type="project" value="UniProtKB-SubCell"/>
</dbReference>
<evidence type="ECO:0000256" key="3">
    <source>
        <dbReference type="ARBA" id="ARBA00022723"/>
    </source>
</evidence>
<feature type="compositionally biased region" description="Basic residues" evidence="10">
    <location>
        <begin position="1"/>
        <end position="15"/>
    </location>
</feature>
<protein>
    <recommendedName>
        <fullName evidence="13">Myelin transcription factor 1-like protein</fullName>
    </recommendedName>
</protein>
<comment type="similarity">
    <text evidence="2">Belongs to the MYT1 family.</text>
</comment>
<reference evidence="11" key="1">
    <citation type="journal article" date="2010" name="Science">
        <title>Plasticity of animal genome architecture unmasked by rapid evolution of a pelagic tunicate.</title>
        <authorList>
            <person name="Denoeud F."/>
            <person name="Henriet S."/>
            <person name="Mungpakdee S."/>
            <person name="Aury J.M."/>
            <person name="Da Silva C."/>
            <person name="Brinkmann H."/>
            <person name="Mikhaleva J."/>
            <person name="Olsen L.C."/>
            <person name="Jubin C."/>
            <person name="Canestro C."/>
            <person name="Bouquet J.M."/>
            <person name="Danks G."/>
            <person name="Poulain J."/>
            <person name="Campsteijn C."/>
            <person name="Adamski M."/>
            <person name="Cross I."/>
            <person name="Yadetie F."/>
            <person name="Muffato M."/>
            <person name="Louis A."/>
            <person name="Butcher S."/>
            <person name="Tsagkogeorga G."/>
            <person name="Konrad A."/>
            <person name="Singh S."/>
            <person name="Jensen M.F."/>
            <person name="Cong E.H."/>
            <person name="Eikeseth-Otteraa H."/>
            <person name="Noel B."/>
            <person name="Anthouard V."/>
            <person name="Porcel B.M."/>
            <person name="Kachouri-Lafond R."/>
            <person name="Nishino A."/>
            <person name="Ugolini M."/>
            <person name="Chourrout P."/>
            <person name="Nishida H."/>
            <person name="Aasland R."/>
            <person name="Huzurbazar S."/>
            <person name="Westhof E."/>
            <person name="Delsuc F."/>
            <person name="Lehrach H."/>
            <person name="Reinhardt R."/>
            <person name="Weissenbach J."/>
            <person name="Roy S.W."/>
            <person name="Artiguenave F."/>
            <person name="Postlethwait J.H."/>
            <person name="Manak J.R."/>
            <person name="Thompson E.M."/>
            <person name="Jaillon O."/>
            <person name="Du Pasquier L."/>
            <person name="Boudinot P."/>
            <person name="Liberles D.A."/>
            <person name="Volff J.N."/>
            <person name="Philippe H."/>
            <person name="Lenhard B."/>
            <person name="Roest Crollius H."/>
            <person name="Wincker P."/>
            <person name="Chourrout D."/>
        </authorList>
    </citation>
    <scope>NUCLEOTIDE SEQUENCE [LARGE SCALE GENOMIC DNA]</scope>
</reference>
<feature type="region of interest" description="Disordered" evidence="10">
    <location>
        <begin position="1"/>
        <end position="21"/>
    </location>
</feature>
<keyword evidence="6" id="KW-0862">Zinc</keyword>
<dbReference type="GO" id="GO:0008270">
    <property type="term" value="F:zinc ion binding"/>
    <property type="evidence" value="ECO:0007669"/>
    <property type="project" value="UniProtKB-KW"/>
</dbReference>
<keyword evidence="9" id="KW-0539">Nucleus</keyword>
<keyword evidence="8" id="KW-0804">Transcription</keyword>
<dbReference type="SUPFAM" id="SSF103637">
    <property type="entry name" value="CCHHC domain"/>
    <property type="match status" value="2"/>
</dbReference>
<feature type="region of interest" description="Disordered" evidence="10">
    <location>
        <begin position="305"/>
        <end position="355"/>
    </location>
</feature>
<dbReference type="FunFam" id="4.10.320.30:FF:000001">
    <property type="entry name" value="Myelin transcription factor 1-like, a"/>
    <property type="match status" value="2"/>
</dbReference>
<evidence type="ECO:0000313" key="11">
    <source>
        <dbReference type="EMBL" id="CBY15697.1"/>
    </source>
</evidence>
<dbReference type="InterPro" id="IPR036060">
    <property type="entry name" value="Znf_C2H2C_sf"/>
</dbReference>
<dbReference type="PANTHER" id="PTHR10816:SF15">
    <property type="entry name" value="MYELIN TRANSCRIPTION FACTOR 1-LIKE PROTEIN"/>
    <property type="match status" value="1"/>
</dbReference>
<keyword evidence="5" id="KW-0863">Zinc-finger</keyword>
<dbReference type="GO" id="GO:0000981">
    <property type="term" value="F:DNA-binding transcription factor activity, RNA polymerase II-specific"/>
    <property type="evidence" value="ECO:0007669"/>
    <property type="project" value="TreeGrafter"/>
</dbReference>
<evidence type="ECO:0008006" key="13">
    <source>
        <dbReference type="Google" id="ProtNLM"/>
    </source>
</evidence>
<evidence type="ECO:0000256" key="6">
    <source>
        <dbReference type="ARBA" id="ARBA00022833"/>
    </source>
</evidence>
<proteinExistence type="inferred from homology"/>
<evidence type="ECO:0000256" key="5">
    <source>
        <dbReference type="ARBA" id="ARBA00022771"/>
    </source>
</evidence>
<dbReference type="GO" id="GO:0007399">
    <property type="term" value="P:nervous system development"/>
    <property type="evidence" value="ECO:0007669"/>
    <property type="project" value="UniProtKB-KW"/>
</dbReference>
<keyword evidence="4" id="KW-0677">Repeat</keyword>
<feature type="compositionally biased region" description="Low complexity" evidence="10">
    <location>
        <begin position="337"/>
        <end position="351"/>
    </location>
</feature>
<evidence type="ECO:0000256" key="10">
    <source>
        <dbReference type="SAM" id="MobiDB-lite"/>
    </source>
</evidence>
<gene>
    <name evidence="11" type="ORF">GSOID_T00014005001</name>
</gene>
<dbReference type="InterPro" id="IPR002515">
    <property type="entry name" value="Znf_C2H2C"/>
</dbReference>
<dbReference type="PROSITE" id="PS51802">
    <property type="entry name" value="ZF_CCHHC"/>
    <property type="match status" value="2"/>
</dbReference>
<comment type="subcellular location">
    <subcellularLocation>
        <location evidence="1">Nucleus</location>
    </subcellularLocation>
</comment>
<accession>E4Y1F3</accession>